<dbReference type="SUPFAM" id="SSF46689">
    <property type="entry name" value="Homeodomain-like"/>
    <property type="match status" value="1"/>
</dbReference>
<sequence length="379" mass="43763">MTSKKRRRHTPDQIIRKLAEGNKLLASGQELDEVCRHLEVAESTWHRWVAQYGGMKASDAKRLKELEAENARLKKMFANQALDIDMLKELFGGKLLTPNRKRSAVDMLRDRFGVSQRRACTVVGIHRSTMRLAPPPMSTEEAELRTWLRRFATDRPRWGWRRAAKMARRAGWQANNKRIRRLWREEGLRVPQRRKKKRLTGIGVVVGAMSPIRPNVIWAMDFQFDTTADGRALKLLNVIDEFTRQALAIEVDRRIDADGVVAVLDRLALTHGAPAYVRFDNGPEFVARAVNDWCRFNGAVSLFIDPGSPWQNAWVESFNGRLRDELLNAWRFDSLLEARVIIEDWRRDYNANRPHTAHGELTPTEFALQWTTTHQPQVA</sequence>
<dbReference type="Gene3D" id="3.30.420.10">
    <property type="entry name" value="Ribonuclease H-like superfamily/Ribonuclease H"/>
    <property type="match status" value="1"/>
</dbReference>
<dbReference type="Proteomes" id="UP001564760">
    <property type="component" value="Unassembled WGS sequence"/>
</dbReference>
<accession>A0ABV4C4G0</accession>
<evidence type="ECO:0000313" key="5">
    <source>
        <dbReference type="Proteomes" id="UP001564760"/>
    </source>
</evidence>
<evidence type="ECO:0000256" key="2">
    <source>
        <dbReference type="SAM" id="Coils"/>
    </source>
</evidence>
<dbReference type="PROSITE" id="PS50994">
    <property type="entry name" value="INTEGRASE"/>
    <property type="match status" value="1"/>
</dbReference>
<dbReference type="InterPro" id="IPR036397">
    <property type="entry name" value="RNaseH_sf"/>
</dbReference>
<dbReference type="Pfam" id="PF13276">
    <property type="entry name" value="HTH_21"/>
    <property type="match status" value="1"/>
</dbReference>
<dbReference type="PANTHER" id="PTHR47515">
    <property type="entry name" value="LOW CALCIUM RESPONSE LOCUS PROTEIN T"/>
    <property type="match status" value="1"/>
</dbReference>
<name>A0ABV4C4G0_9MYCO</name>
<dbReference type="InterPro" id="IPR002514">
    <property type="entry name" value="Transposase_8"/>
</dbReference>
<dbReference type="EMBL" id="JBGEDP010000001">
    <property type="protein sequence ID" value="MEY8017423.1"/>
    <property type="molecule type" value="Genomic_DNA"/>
</dbReference>
<evidence type="ECO:0000256" key="1">
    <source>
        <dbReference type="ARBA" id="ARBA00002286"/>
    </source>
</evidence>
<keyword evidence="2" id="KW-0175">Coiled coil</keyword>
<feature type="coiled-coil region" evidence="2">
    <location>
        <begin position="56"/>
        <end position="83"/>
    </location>
</feature>
<dbReference type="Pfam" id="PF13683">
    <property type="entry name" value="rve_3"/>
    <property type="match status" value="1"/>
</dbReference>
<proteinExistence type="predicted"/>
<dbReference type="InterPro" id="IPR025948">
    <property type="entry name" value="HTH-like_dom"/>
</dbReference>
<reference evidence="4 5" key="1">
    <citation type="submission" date="2024-08" db="EMBL/GenBank/DDBJ databases">
        <title>Mycobacterium servetensis sp. nov., a novel rapid-growing mycobacterial species recovered from a human patient in Zaragoza, Spain.</title>
        <authorList>
            <person name="Tristancho-Baro A.I."/>
            <person name="Buenestado-Serrano S."/>
            <person name="Garcia De Viedma D."/>
            <person name="Milagro-Beamonte A."/>
            <person name="Burillo N."/>
            <person name="Sanz S."/>
            <person name="Lopez-Calleja A.I."/>
            <person name="Penas-Utrilla D."/>
            <person name="Guardingo M."/>
            <person name="Garcia M.J."/>
            <person name="Vinuelas-Bayon J."/>
        </authorList>
    </citation>
    <scope>NUCLEOTIDE SEQUENCE [LARGE SCALE GENOMIC DNA]</scope>
    <source>
        <strain evidence="5">HUMS_12744610</strain>
    </source>
</reference>
<evidence type="ECO:0000259" key="3">
    <source>
        <dbReference type="PROSITE" id="PS50994"/>
    </source>
</evidence>
<evidence type="ECO:0000313" key="4">
    <source>
        <dbReference type="EMBL" id="MEY8017423.1"/>
    </source>
</evidence>
<organism evidence="4 5">
    <name type="scientific">Mycobacterium servetii</name>
    <dbReference type="NCBI Taxonomy" id="3237418"/>
    <lineage>
        <taxon>Bacteria</taxon>
        <taxon>Bacillati</taxon>
        <taxon>Actinomycetota</taxon>
        <taxon>Actinomycetes</taxon>
        <taxon>Mycobacteriales</taxon>
        <taxon>Mycobacteriaceae</taxon>
        <taxon>Mycobacterium</taxon>
    </lineage>
</organism>
<protein>
    <submittedName>
        <fullName evidence="4">IS3 family transposase</fullName>
    </submittedName>
</protein>
<dbReference type="RefSeq" id="WP_369739713.1">
    <property type="nucleotide sequence ID" value="NZ_JBGEDP010000001.1"/>
</dbReference>
<dbReference type="NCBIfam" id="NF033516">
    <property type="entry name" value="transpos_IS3"/>
    <property type="match status" value="1"/>
</dbReference>
<dbReference type="PANTHER" id="PTHR47515:SF1">
    <property type="entry name" value="BLR2054 PROTEIN"/>
    <property type="match status" value="1"/>
</dbReference>
<gene>
    <name evidence="4" type="ORF">AB8998_21725</name>
</gene>
<dbReference type="SUPFAM" id="SSF53098">
    <property type="entry name" value="Ribonuclease H-like"/>
    <property type="match status" value="1"/>
</dbReference>
<dbReference type="InterPro" id="IPR001584">
    <property type="entry name" value="Integrase_cat-core"/>
</dbReference>
<comment type="caution">
    <text evidence="4">The sequence shown here is derived from an EMBL/GenBank/DDBJ whole genome shotgun (WGS) entry which is preliminary data.</text>
</comment>
<dbReference type="Pfam" id="PF01527">
    <property type="entry name" value="HTH_Tnp_1"/>
    <property type="match status" value="1"/>
</dbReference>
<dbReference type="InterPro" id="IPR048020">
    <property type="entry name" value="Transpos_IS3"/>
</dbReference>
<keyword evidence="5" id="KW-1185">Reference proteome</keyword>
<dbReference type="InterPro" id="IPR012337">
    <property type="entry name" value="RNaseH-like_sf"/>
</dbReference>
<comment type="function">
    <text evidence="1">Involved in the transposition of the insertion sequence.</text>
</comment>
<dbReference type="InterPro" id="IPR009057">
    <property type="entry name" value="Homeodomain-like_sf"/>
</dbReference>
<feature type="domain" description="Integrase catalytic" evidence="3">
    <location>
        <begin position="210"/>
        <end position="371"/>
    </location>
</feature>